<keyword evidence="3" id="KW-1185">Reference proteome</keyword>
<dbReference type="RefSeq" id="WP_150041125.1">
    <property type="nucleotide sequence ID" value="NZ_OW485605.1"/>
</dbReference>
<accession>A0A5M6IU67</accession>
<sequence length="291" mass="29597">MRGIIARVAAAVAAAFRTVTRGVTRTVWRGGKWIAEQAYEHVLMPVGHAAVDLGEGFVDGVTEAPRAAWKAARFAVESPVAAAAWCCRLPVRAAKGAAGAVVGAAGLVGAAVTGTAGAVGRTAGAVLDGMRGGAPVAPVPQPAAPARDSDTERRASRISHAHAVRSVAAALAEGMAPDPAAVSRIVPDVQEWLSGLSRPSLARVAACTAGRIAGHLDGTALLPDVPPVGSADAPSAPAAEQARAQARRIQEIRQLAQERRTGRGPVADANAAAEAEWRRGWEAAARIGETT</sequence>
<evidence type="ECO:0000313" key="2">
    <source>
        <dbReference type="EMBL" id="KAA5611863.1"/>
    </source>
</evidence>
<organism evidence="2 3">
    <name type="scientific">Rhodovastum atsumiense</name>
    <dbReference type="NCBI Taxonomy" id="504468"/>
    <lineage>
        <taxon>Bacteria</taxon>
        <taxon>Pseudomonadati</taxon>
        <taxon>Pseudomonadota</taxon>
        <taxon>Alphaproteobacteria</taxon>
        <taxon>Acetobacterales</taxon>
        <taxon>Acetobacteraceae</taxon>
        <taxon>Rhodovastum</taxon>
    </lineage>
</organism>
<dbReference type="Proteomes" id="UP000325255">
    <property type="component" value="Unassembled WGS sequence"/>
</dbReference>
<protein>
    <submittedName>
        <fullName evidence="2">Uncharacterized protein</fullName>
    </submittedName>
</protein>
<reference evidence="2 3" key="1">
    <citation type="submission" date="2019-09" db="EMBL/GenBank/DDBJ databases">
        <title>Genome sequence of Rhodovastum atsumiense, a diverse member of the Acetobacteraceae family of non-sulfur purple photosynthetic bacteria.</title>
        <authorList>
            <person name="Meyer T."/>
            <person name="Kyndt J."/>
        </authorList>
    </citation>
    <scope>NUCLEOTIDE SEQUENCE [LARGE SCALE GENOMIC DNA]</scope>
    <source>
        <strain evidence="2 3">DSM 21279</strain>
    </source>
</reference>
<dbReference type="EMBL" id="VWPK01000017">
    <property type="protein sequence ID" value="KAA5611863.1"/>
    <property type="molecule type" value="Genomic_DNA"/>
</dbReference>
<evidence type="ECO:0000313" key="3">
    <source>
        <dbReference type="Proteomes" id="UP000325255"/>
    </source>
</evidence>
<gene>
    <name evidence="2" type="ORF">F1189_12585</name>
</gene>
<comment type="caution">
    <text evidence="2">The sequence shown here is derived from an EMBL/GenBank/DDBJ whole genome shotgun (WGS) entry which is preliminary data.</text>
</comment>
<name>A0A5M6IU67_9PROT</name>
<feature type="region of interest" description="Disordered" evidence="1">
    <location>
        <begin position="134"/>
        <end position="154"/>
    </location>
</feature>
<evidence type="ECO:0000256" key="1">
    <source>
        <dbReference type="SAM" id="MobiDB-lite"/>
    </source>
</evidence>
<proteinExistence type="predicted"/>
<dbReference type="AlphaFoldDB" id="A0A5M6IU67"/>